<dbReference type="GO" id="GO:1901135">
    <property type="term" value="P:carbohydrate derivative metabolic process"/>
    <property type="evidence" value="ECO:0007669"/>
    <property type="project" value="InterPro"/>
</dbReference>
<dbReference type="EMBL" id="HF559394">
    <property type="protein sequence ID" value="CCP24495.1"/>
    <property type="molecule type" value="Genomic_DNA"/>
</dbReference>
<dbReference type="GO" id="GO:0097367">
    <property type="term" value="F:carbohydrate derivative binding"/>
    <property type="evidence" value="ECO:0007669"/>
    <property type="project" value="InterPro"/>
</dbReference>
<evidence type="ECO:0000256" key="2">
    <source>
        <dbReference type="ARBA" id="ARBA00023125"/>
    </source>
</evidence>
<accession>L0RYB5</accession>
<evidence type="ECO:0000256" key="3">
    <source>
        <dbReference type="ARBA" id="ARBA00023163"/>
    </source>
</evidence>
<feature type="domain" description="HTH rpiR-type" evidence="4">
    <location>
        <begin position="41"/>
        <end position="117"/>
    </location>
</feature>
<dbReference type="AlphaFoldDB" id="L0RYB5"/>
<dbReference type="Pfam" id="PF01380">
    <property type="entry name" value="SIS"/>
    <property type="match status" value="1"/>
</dbReference>
<dbReference type="Pfam" id="PF01418">
    <property type="entry name" value="HTH_6"/>
    <property type="match status" value="1"/>
</dbReference>
<keyword evidence="2" id="KW-0238">DNA-binding</keyword>
<dbReference type="Proteomes" id="UP000010466">
    <property type="component" value="Chromosome"/>
</dbReference>
<dbReference type="InterPro" id="IPR036388">
    <property type="entry name" value="WH-like_DNA-bd_sf"/>
</dbReference>
<dbReference type="PANTHER" id="PTHR30514:SF1">
    <property type="entry name" value="HTH-TYPE TRANSCRIPTIONAL REGULATOR HEXR-RELATED"/>
    <property type="match status" value="1"/>
</dbReference>
<dbReference type="STRING" id="1246955.MCYN_0763"/>
<dbReference type="PATRIC" id="fig|1246955.3.peg.686"/>
<protein>
    <submittedName>
        <fullName evidence="5">Transcriptional regulator, RpiR family</fullName>
    </submittedName>
</protein>
<reference evidence="6" key="1">
    <citation type="journal article" date="2013" name="Genome Announc.">
        <title>Complete genome sequence of Mycoplasma cynos strain C142.</title>
        <authorList>
            <person name="Walker C.A."/>
            <person name="Mannering S.A."/>
            <person name="Shields S."/>
            <person name="Blake D.P."/>
            <person name="Brownlie J."/>
        </authorList>
    </citation>
    <scope>NUCLEOTIDE SEQUENCE [LARGE SCALE GENOMIC DNA]</scope>
    <source>
        <strain evidence="6">C142</strain>
    </source>
</reference>
<evidence type="ECO:0000313" key="6">
    <source>
        <dbReference type="Proteomes" id="UP000010466"/>
    </source>
</evidence>
<sequence>MKKVRFLWKKDNLLTLFCLFLKKKKKSNKILIMKTNSPIIETSLLNKFKKSPKKGTINWKILELIENEPQEFLAHNTISLAKKLKIGQASISRFSRSLDFSTFNELQLYVSTRYQHKKDYELNIIEGTNLTLDDTISNIRSHYLFAIEKTIEWIKHNPELNIYIETLLKYRKVNIIFGIGESGLVAKYFAYNLRKIGFNAIFLDDLHEFFSFAQIIKPKMHITIISKSCQTLEVKKILNYLEDNQIKYSIWTKNEKMKKYNPNNVLIIDSINQNYRIGTLGSKVSALMVADIIYSFLALKIDKDKIIFNNIKNLIADWNELLPNKE</sequence>
<dbReference type="InterPro" id="IPR047640">
    <property type="entry name" value="RpiR-like"/>
</dbReference>
<dbReference type="InterPro" id="IPR001347">
    <property type="entry name" value="SIS_dom"/>
</dbReference>
<evidence type="ECO:0000256" key="1">
    <source>
        <dbReference type="ARBA" id="ARBA00023015"/>
    </source>
</evidence>
<dbReference type="eggNOG" id="COG1737">
    <property type="taxonomic scope" value="Bacteria"/>
</dbReference>
<gene>
    <name evidence="5" type="primary">MCYN0763</name>
    <name evidence="5" type="ordered locus">MCYN_0763</name>
</gene>
<proteinExistence type="predicted"/>
<dbReference type="InterPro" id="IPR046348">
    <property type="entry name" value="SIS_dom_sf"/>
</dbReference>
<evidence type="ECO:0000259" key="4">
    <source>
        <dbReference type="PROSITE" id="PS51071"/>
    </source>
</evidence>
<dbReference type="PANTHER" id="PTHR30514">
    <property type="entry name" value="GLUCOKINASE"/>
    <property type="match status" value="1"/>
</dbReference>
<dbReference type="InterPro" id="IPR009057">
    <property type="entry name" value="Homeodomain-like_sf"/>
</dbReference>
<dbReference type="HOGENOM" id="CLU_073821_0_0_14"/>
<evidence type="ECO:0000313" key="5">
    <source>
        <dbReference type="EMBL" id="CCP24495.1"/>
    </source>
</evidence>
<dbReference type="Gene3D" id="3.40.50.10490">
    <property type="entry name" value="Glucose-6-phosphate isomerase like protein, domain 1"/>
    <property type="match status" value="1"/>
</dbReference>
<dbReference type="GO" id="GO:0003677">
    <property type="term" value="F:DNA binding"/>
    <property type="evidence" value="ECO:0007669"/>
    <property type="project" value="UniProtKB-KW"/>
</dbReference>
<dbReference type="PROSITE" id="PS51071">
    <property type="entry name" value="HTH_RPIR"/>
    <property type="match status" value="1"/>
</dbReference>
<name>L0RYB5_MYCC1</name>
<dbReference type="KEGG" id="mcy:MCYN_0763"/>
<dbReference type="Gene3D" id="1.10.10.10">
    <property type="entry name" value="Winged helix-like DNA-binding domain superfamily/Winged helix DNA-binding domain"/>
    <property type="match status" value="1"/>
</dbReference>
<dbReference type="SUPFAM" id="SSF46689">
    <property type="entry name" value="Homeodomain-like"/>
    <property type="match status" value="1"/>
</dbReference>
<dbReference type="CDD" id="cd05013">
    <property type="entry name" value="SIS_RpiR"/>
    <property type="match status" value="1"/>
</dbReference>
<dbReference type="InterPro" id="IPR035472">
    <property type="entry name" value="RpiR-like_SIS"/>
</dbReference>
<dbReference type="InterPro" id="IPR000281">
    <property type="entry name" value="HTH_RpiR"/>
</dbReference>
<organism evidence="5 6">
    <name type="scientific">Mycoplasmopsis cynos (strain C142)</name>
    <name type="common">Mycoplasma cynos</name>
    <dbReference type="NCBI Taxonomy" id="1246955"/>
    <lineage>
        <taxon>Bacteria</taxon>
        <taxon>Bacillati</taxon>
        <taxon>Mycoplasmatota</taxon>
        <taxon>Mycoplasmoidales</taxon>
        <taxon>Metamycoplasmataceae</taxon>
        <taxon>Mycoplasmopsis</taxon>
    </lineage>
</organism>
<dbReference type="SUPFAM" id="SSF53697">
    <property type="entry name" value="SIS domain"/>
    <property type="match status" value="1"/>
</dbReference>
<keyword evidence="6" id="KW-1185">Reference proteome</keyword>
<keyword evidence="1" id="KW-0805">Transcription regulation</keyword>
<dbReference type="GO" id="GO:0003700">
    <property type="term" value="F:DNA-binding transcription factor activity"/>
    <property type="evidence" value="ECO:0007669"/>
    <property type="project" value="InterPro"/>
</dbReference>
<keyword evidence="3" id="KW-0804">Transcription</keyword>